<protein>
    <submittedName>
        <fullName evidence="1">Na(+)-translocating NADH-quinone reductase subunit F</fullName>
    </submittedName>
</protein>
<dbReference type="STRING" id="1774273.LPB03_14400"/>
<dbReference type="RefSeq" id="WP_065320419.1">
    <property type="nucleotide sequence ID" value="NZ_CP017477.1"/>
</dbReference>
<accession>A0A1B8TQV2</accession>
<comment type="caution">
    <text evidence="1">The sequence shown here is derived from an EMBL/GenBank/DDBJ whole genome shotgun (WGS) entry which is preliminary data.</text>
</comment>
<organism evidence="1 2">
    <name type="scientific">Polaribacter vadi</name>
    <dbReference type="NCBI Taxonomy" id="1774273"/>
    <lineage>
        <taxon>Bacteria</taxon>
        <taxon>Pseudomonadati</taxon>
        <taxon>Bacteroidota</taxon>
        <taxon>Flavobacteriia</taxon>
        <taxon>Flavobacteriales</taxon>
        <taxon>Flavobacteriaceae</taxon>
    </lineage>
</organism>
<evidence type="ECO:0000313" key="2">
    <source>
        <dbReference type="Proteomes" id="UP000092584"/>
    </source>
</evidence>
<name>A0A1B8TQV2_9FLAO</name>
<evidence type="ECO:0000313" key="1">
    <source>
        <dbReference type="EMBL" id="OBY62066.1"/>
    </source>
</evidence>
<dbReference type="AlphaFoldDB" id="A0A1B8TQV2"/>
<dbReference type="Proteomes" id="UP000092584">
    <property type="component" value="Unassembled WGS sequence"/>
</dbReference>
<dbReference type="OrthoDB" id="1144234at2"/>
<keyword evidence="2" id="KW-1185">Reference proteome</keyword>
<dbReference type="EMBL" id="LSFM01000025">
    <property type="protein sequence ID" value="OBY62066.1"/>
    <property type="molecule type" value="Genomic_DNA"/>
</dbReference>
<reference evidence="2" key="1">
    <citation type="submission" date="2016-02" db="EMBL/GenBank/DDBJ databases">
        <authorList>
            <person name="Shin S.-K."/>
            <person name="Yi H."/>
            <person name="Kim E."/>
        </authorList>
    </citation>
    <scope>NUCLEOTIDE SEQUENCE [LARGE SCALE GENOMIC DNA]</scope>
    <source>
        <strain evidence="2">LPB0003</strain>
    </source>
</reference>
<sequence>MKTSQRLEHALIKLYNAYHNNRLNPEDCTACAVGNILDNQDSWKHLSNEHGSLQLNYIGSVHQNLGRKFNGYTPQEILQIEKVFLDSCGFKTPLCHYNPKPQNPTSNEALFNGLVAVVELLCELDNEPNVLDFSKLFEQENGEPVYHVKTFLA</sequence>
<dbReference type="KEGG" id="pob:LPB03_14400"/>
<proteinExistence type="predicted"/>
<gene>
    <name evidence="1" type="ORF">LPB3_14905</name>
</gene>